<dbReference type="Gene3D" id="2.40.50.120">
    <property type="match status" value="1"/>
</dbReference>
<keyword evidence="3" id="KW-1015">Disulfide bond</keyword>
<dbReference type="Pfam" id="PF00965">
    <property type="entry name" value="TIMP"/>
    <property type="match status" value="1"/>
</dbReference>
<evidence type="ECO:0000256" key="1">
    <source>
        <dbReference type="ARBA" id="ARBA00004613"/>
    </source>
</evidence>
<dbReference type="InterPro" id="IPR027465">
    <property type="entry name" value="TIMP_C"/>
</dbReference>
<organism evidence="4 5">
    <name type="scientific">Magallana gigas</name>
    <name type="common">Pacific oyster</name>
    <name type="synonym">Crassostrea gigas</name>
    <dbReference type="NCBI Taxonomy" id="29159"/>
    <lineage>
        <taxon>Eukaryota</taxon>
        <taxon>Metazoa</taxon>
        <taxon>Spiralia</taxon>
        <taxon>Lophotrochozoa</taxon>
        <taxon>Mollusca</taxon>
        <taxon>Bivalvia</taxon>
        <taxon>Autobranchia</taxon>
        <taxon>Pteriomorphia</taxon>
        <taxon>Ostreida</taxon>
        <taxon>Ostreoidea</taxon>
        <taxon>Ostreidae</taxon>
        <taxon>Magallana</taxon>
    </lineage>
</organism>
<comment type="subcellular location">
    <subcellularLocation>
        <location evidence="1">Secreted</location>
    </subcellularLocation>
</comment>
<evidence type="ECO:0000256" key="2">
    <source>
        <dbReference type="ARBA" id="ARBA00022525"/>
    </source>
</evidence>
<dbReference type="AlphaFoldDB" id="A0A8W8LR88"/>
<dbReference type="EnsemblMetazoa" id="G28660.1">
    <property type="protein sequence ID" value="G28660.1:cds"/>
    <property type="gene ID" value="G28660"/>
</dbReference>
<dbReference type="GO" id="GO:0008191">
    <property type="term" value="F:metalloendopeptidase inhibitor activity"/>
    <property type="evidence" value="ECO:0007669"/>
    <property type="project" value="InterPro"/>
</dbReference>
<keyword evidence="2" id="KW-0964">Secreted</keyword>
<dbReference type="GO" id="GO:0005576">
    <property type="term" value="C:extracellular region"/>
    <property type="evidence" value="ECO:0007669"/>
    <property type="project" value="UniProtKB-SubCell"/>
</dbReference>
<sequence length="230" mass="26518">MVSDTLRSMMDKSASSLSKIVVNISVYTAIKADILKEEVIGQFGGRRYRVKVLKNYKSEFAKPFEFSEYITGAIRDNFTASSCSWNVKTSDLTTFQSNALRHGVYKKNCNCKIKKCPQNDCYQGEERWGFGQRFSLFDIAAKPAKICQRMDNDSLSDLARMVEKSFIGNKAIITDEIFQWRDWKSFLADEFCLIQGIRNYHYFRFSAVIIGVVFFKEISADDERPLTLCR</sequence>
<evidence type="ECO:0000313" key="5">
    <source>
        <dbReference type="Proteomes" id="UP000005408"/>
    </source>
</evidence>
<evidence type="ECO:0000256" key="3">
    <source>
        <dbReference type="PIRSR" id="PIRSR601820-3"/>
    </source>
</evidence>
<protein>
    <submittedName>
        <fullName evidence="4">Uncharacterized protein</fullName>
    </submittedName>
</protein>
<dbReference type="InterPro" id="IPR001820">
    <property type="entry name" value="TIMP"/>
</dbReference>
<dbReference type="Proteomes" id="UP000005408">
    <property type="component" value="Unassembled WGS sequence"/>
</dbReference>
<feature type="disulfide bond" evidence="3">
    <location>
        <begin position="116"/>
        <end position="121"/>
    </location>
</feature>
<name>A0A8W8LR88_MAGGI</name>
<evidence type="ECO:0000313" key="4">
    <source>
        <dbReference type="EnsemblMetazoa" id="G28660.1:cds"/>
    </source>
</evidence>
<dbReference type="Gene3D" id="3.90.370.10">
    <property type="entry name" value="Tissue inhibitor of metalloproteinase-1. Chain B, domain 1"/>
    <property type="match status" value="1"/>
</dbReference>
<reference evidence="4" key="1">
    <citation type="submission" date="2022-08" db="UniProtKB">
        <authorList>
            <consortium name="EnsemblMetazoa"/>
        </authorList>
    </citation>
    <scope>IDENTIFICATION</scope>
    <source>
        <strain evidence="4">05x7-T-G4-1.051#20</strain>
    </source>
</reference>
<dbReference type="SUPFAM" id="SSF50242">
    <property type="entry name" value="TIMP-like"/>
    <property type="match status" value="1"/>
</dbReference>
<accession>A0A8W8LR88</accession>
<keyword evidence="5" id="KW-1185">Reference proteome</keyword>
<dbReference type="InterPro" id="IPR008993">
    <property type="entry name" value="TIMP-like_OB-fold"/>
</dbReference>
<proteinExistence type="predicted"/>